<dbReference type="Proteomes" id="UP001597092">
    <property type="component" value="Unassembled WGS sequence"/>
</dbReference>
<accession>A0ABD6DU71</accession>
<evidence type="ECO:0000313" key="1">
    <source>
        <dbReference type="EMBL" id="MFD1685812.1"/>
    </source>
</evidence>
<organism evidence="1 2">
    <name type="scientific">Halobellus litoreus</name>
    <dbReference type="NCBI Taxonomy" id="755310"/>
    <lineage>
        <taxon>Archaea</taxon>
        <taxon>Methanobacteriati</taxon>
        <taxon>Methanobacteriota</taxon>
        <taxon>Stenosarchaea group</taxon>
        <taxon>Halobacteria</taxon>
        <taxon>Halobacteriales</taxon>
        <taxon>Haloferacaceae</taxon>
        <taxon>Halobellus</taxon>
    </lineage>
</organism>
<reference evidence="1 2" key="1">
    <citation type="journal article" date="2019" name="Int. J. Syst. Evol. Microbiol.">
        <title>The Global Catalogue of Microorganisms (GCM) 10K type strain sequencing project: providing services to taxonomists for standard genome sequencing and annotation.</title>
        <authorList>
            <consortium name="The Broad Institute Genomics Platform"/>
            <consortium name="The Broad Institute Genome Sequencing Center for Infectious Disease"/>
            <person name="Wu L."/>
            <person name="Ma J."/>
        </authorList>
    </citation>
    <scope>NUCLEOTIDE SEQUENCE [LARGE SCALE GENOMIC DNA]</scope>
    <source>
        <strain evidence="1 2">CGMCC 1.10387</strain>
    </source>
</reference>
<sequence length="234" mass="25892">MSERSWRFRTTRGLVTVREDAIAVRSTPGRFLAGQRRRWWAGDWRDRGWMAFQATGLLWSLGGLALHAADALQAGVTGVGLASTPHLVAFALFAYAFWSNHVGETTIPVSNVERITLDEEAGELTIEHRTDGGLRSVVSDDERELSLSLSTAEARREAREIFRLRGIDLDAPEEPEEEPEYRMVTKSGVCFCADCRSQVSPGDDTCPVCGYALRVTRSADSDADRITEESVARA</sequence>
<keyword evidence="2" id="KW-1185">Reference proteome</keyword>
<protein>
    <recommendedName>
        <fullName evidence="3">Zinc ribbon domain-containing protein</fullName>
    </recommendedName>
</protein>
<comment type="caution">
    <text evidence="1">The sequence shown here is derived from an EMBL/GenBank/DDBJ whole genome shotgun (WGS) entry which is preliminary data.</text>
</comment>
<proteinExistence type="predicted"/>
<dbReference type="EMBL" id="JBHUDP010000002">
    <property type="protein sequence ID" value="MFD1685812.1"/>
    <property type="molecule type" value="Genomic_DNA"/>
</dbReference>
<gene>
    <name evidence="1" type="ORF">ACFSAS_09335</name>
</gene>
<dbReference type="AlphaFoldDB" id="A0ABD6DU71"/>
<name>A0ABD6DU71_9EURY</name>
<evidence type="ECO:0008006" key="3">
    <source>
        <dbReference type="Google" id="ProtNLM"/>
    </source>
</evidence>
<evidence type="ECO:0000313" key="2">
    <source>
        <dbReference type="Proteomes" id="UP001597092"/>
    </source>
</evidence>
<dbReference type="RefSeq" id="WP_256306095.1">
    <property type="nucleotide sequence ID" value="NZ_JANHAW010000001.1"/>
</dbReference>